<dbReference type="EMBL" id="LHZB01000043">
    <property type="protein sequence ID" value="KXV03750.1"/>
    <property type="molecule type" value="Genomic_DNA"/>
</dbReference>
<name>A0A149R2F1_9PROT</name>
<sequence length="81" mass="8788">MQIQMLTPTSSFLPALEAPVFHRAVSAGKTIGRARRFYAEADLLADDANDVRLGAALRAALRRDASTAHRSAQRTLLSVSH</sequence>
<evidence type="ECO:0000313" key="2">
    <source>
        <dbReference type="Proteomes" id="UP000075573"/>
    </source>
</evidence>
<evidence type="ECO:0000313" key="1">
    <source>
        <dbReference type="EMBL" id="KXV03750.1"/>
    </source>
</evidence>
<dbReference type="RefSeq" id="WP_062493445.1">
    <property type="nucleotide sequence ID" value="NZ_LHZB01000043.1"/>
</dbReference>
<gene>
    <name evidence="1" type="ORF">AD929_00375</name>
</gene>
<protein>
    <submittedName>
        <fullName evidence="1">Uncharacterized protein</fullName>
    </submittedName>
</protein>
<comment type="caution">
    <text evidence="1">The sequence shown here is derived from an EMBL/GenBank/DDBJ whole genome shotgun (WGS) entry which is preliminary data.</text>
</comment>
<accession>A0A149R2F1</accession>
<dbReference type="Proteomes" id="UP000075573">
    <property type="component" value="Unassembled WGS sequence"/>
</dbReference>
<proteinExistence type="predicted"/>
<reference evidence="1 2" key="1">
    <citation type="submission" date="2015-06" db="EMBL/GenBank/DDBJ databases">
        <title>Improved classification and identification of acetic acid bacteria using matrix-assisted laser desorption/ionization time-of-flight mass spectrometry; Gluconobacter nephelii and Gluconobacter uchimurae are later heterotypic synonyms of Gluconobacter japonicus and Gluconobacter oxydans, respectively.</title>
        <authorList>
            <person name="Li L."/>
            <person name="Cleenwerck I."/>
            <person name="De Vuyst L."/>
            <person name="Vandamme P."/>
        </authorList>
    </citation>
    <scope>NUCLEOTIDE SEQUENCE [LARGE SCALE GENOMIC DNA]</scope>
    <source>
        <strain evidence="1 2">LMG 1764</strain>
    </source>
</reference>
<dbReference type="PATRIC" id="fig|442.7.peg.2878"/>
<organism evidence="1 2">
    <name type="scientific">Gluconobacter potus</name>
    <dbReference type="NCBI Taxonomy" id="2724927"/>
    <lineage>
        <taxon>Bacteria</taxon>
        <taxon>Pseudomonadati</taxon>
        <taxon>Pseudomonadota</taxon>
        <taxon>Alphaproteobacteria</taxon>
        <taxon>Acetobacterales</taxon>
        <taxon>Acetobacteraceae</taxon>
        <taxon>Gluconobacter</taxon>
    </lineage>
</organism>
<dbReference type="AlphaFoldDB" id="A0A149R2F1"/>